<evidence type="ECO:0000313" key="5">
    <source>
        <dbReference type="EMBL" id="KKT11573.1"/>
    </source>
</evidence>
<evidence type="ECO:0000256" key="3">
    <source>
        <dbReference type="ARBA" id="ARBA00022741"/>
    </source>
</evidence>
<evidence type="ECO:0008006" key="7">
    <source>
        <dbReference type="Google" id="ProtNLM"/>
    </source>
</evidence>
<proteinExistence type="predicted"/>
<dbReference type="GO" id="GO:0009165">
    <property type="term" value="P:nucleotide biosynthetic process"/>
    <property type="evidence" value="ECO:0007669"/>
    <property type="project" value="UniProtKB-KW"/>
</dbReference>
<gene>
    <name evidence="5" type="ORF">UV91_C0004G0042</name>
</gene>
<keyword evidence="3" id="KW-0547">Nucleotide-binding</keyword>
<dbReference type="PANTHER" id="PTHR23359">
    <property type="entry name" value="NUCLEOTIDE KINASE"/>
    <property type="match status" value="1"/>
</dbReference>
<dbReference type="InterPro" id="IPR033690">
    <property type="entry name" value="Adenylat_kinase_CS"/>
</dbReference>
<dbReference type="Gene3D" id="3.40.50.300">
    <property type="entry name" value="P-loop containing nucleotide triphosphate hydrolases"/>
    <property type="match status" value="1"/>
</dbReference>
<comment type="caution">
    <text evidence="5">The sequence shown here is derived from an EMBL/GenBank/DDBJ whole genome shotgun (WGS) entry which is preliminary data.</text>
</comment>
<sequence length="360" mass="40855">MKGPLTHFPVTQTKVPNLDKKFDLNDPKDRKEYFGAKAGEEIKKLKKYFASNTFVAYLLGKKNSGKGTYTKLMAEIFGADKIGHISVGDLVRETHKIIENPEERKKIVGYLEKNYRGYISIDDAIDALVGKNQKVLLPTEFILALIKREIDKLGRKAVFLDGFPRDLDQIQYSLYFRDLIDYRSDPDIFVAINIPESALDERMRNRVVCPKCQAPRNLTTFPTKEAGYDEETKRFFLKCDNPACEGARMVGKEGDSAGIESIRERLELDDKLIKKVMSLHGIPKILLRNAIPADSIKDGVVDDYEVTPKYVFKYDEKTDKVTIGEEPWIVKDDEGNDSFSLLAPPVVVGLLKQLVKVLEL</sequence>
<dbReference type="GO" id="GO:0005524">
    <property type="term" value="F:ATP binding"/>
    <property type="evidence" value="ECO:0007669"/>
    <property type="project" value="InterPro"/>
</dbReference>
<dbReference type="AlphaFoldDB" id="A0A0G1EP40"/>
<evidence type="ECO:0000256" key="1">
    <source>
        <dbReference type="ARBA" id="ARBA00022679"/>
    </source>
</evidence>
<dbReference type="SUPFAM" id="SSF52540">
    <property type="entry name" value="P-loop containing nucleoside triphosphate hydrolases"/>
    <property type="match status" value="1"/>
</dbReference>
<protein>
    <recommendedName>
        <fullName evidence="7">Adenylate kinase</fullName>
    </recommendedName>
</protein>
<keyword evidence="2" id="KW-0545">Nucleotide biosynthesis</keyword>
<dbReference type="Proteomes" id="UP000033907">
    <property type="component" value="Unassembled WGS sequence"/>
</dbReference>
<organism evidence="5 6">
    <name type="scientific">Candidatus Nomurabacteria bacterium GW2011_GWF2_43_24</name>
    <dbReference type="NCBI Taxonomy" id="1618778"/>
    <lineage>
        <taxon>Bacteria</taxon>
        <taxon>Candidatus Nomuraibacteriota</taxon>
    </lineage>
</organism>
<dbReference type="PROSITE" id="PS00113">
    <property type="entry name" value="ADENYLATE_KINASE"/>
    <property type="match status" value="1"/>
</dbReference>
<dbReference type="GO" id="GO:0019205">
    <property type="term" value="F:nucleobase-containing compound kinase activity"/>
    <property type="evidence" value="ECO:0007669"/>
    <property type="project" value="InterPro"/>
</dbReference>
<accession>A0A0G1EP40</accession>
<evidence type="ECO:0000256" key="4">
    <source>
        <dbReference type="ARBA" id="ARBA00022777"/>
    </source>
</evidence>
<evidence type="ECO:0000256" key="2">
    <source>
        <dbReference type="ARBA" id="ARBA00022727"/>
    </source>
</evidence>
<keyword evidence="4" id="KW-0418">Kinase</keyword>
<dbReference type="EMBL" id="LCGH01000004">
    <property type="protein sequence ID" value="KKT11573.1"/>
    <property type="molecule type" value="Genomic_DNA"/>
</dbReference>
<reference evidence="5 6" key="1">
    <citation type="journal article" date="2015" name="Nature">
        <title>rRNA introns, odd ribosomes, and small enigmatic genomes across a large radiation of phyla.</title>
        <authorList>
            <person name="Brown C.T."/>
            <person name="Hug L.A."/>
            <person name="Thomas B.C."/>
            <person name="Sharon I."/>
            <person name="Castelle C.J."/>
            <person name="Singh A."/>
            <person name="Wilkins M.J."/>
            <person name="Williams K.H."/>
            <person name="Banfield J.F."/>
        </authorList>
    </citation>
    <scope>NUCLEOTIDE SEQUENCE [LARGE SCALE GENOMIC DNA]</scope>
</reference>
<name>A0A0G1EP40_9BACT</name>
<dbReference type="InterPro" id="IPR000850">
    <property type="entry name" value="Adenylat/UMP-CMP_kin"/>
</dbReference>
<dbReference type="Pfam" id="PF00406">
    <property type="entry name" value="ADK"/>
    <property type="match status" value="1"/>
</dbReference>
<evidence type="ECO:0000313" key="6">
    <source>
        <dbReference type="Proteomes" id="UP000033907"/>
    </source>
</evidence>
<keyword evidence="1" id="KW-0808">Transferase</keyword>
<dbReference type="InterPro" id="IPR027417">
    <property type="entry name" value="P-loop_NTPase"/>
</dbReference>